<dbReference type="Pfam" id="PF04023">
    <property type="entry name" value="FeoA"/>
    <property type="match status" value="1"/>
</dbReference>
<dbReference type="GO" id="GO:0046914">
    <property type="term" value="F:transition metal ion binding"/>
    <property type="evidence" value="ECO:0007669"/>
    <property type="project" value="InterPro"/>
</dbReference>
<name>A0A517YLM5_9BACT</name>
<evidence type="ECO:0000313" key="4">
    <source>
        <dbReference type="Proteomes" id="UP000315017"/>
    </source>
</evidence>
<keyword evidence="4" id="KW-1185">Reference proteome</keyword>
<dbReference type="InterPro" id="IPR008988">
    <property type="entry name" value="Transcriptional_repressor_C"/>
</dbReference>
<sequence length="78" mass="8621">MLDIIPLQMLLAGQTAQVDQLLGAPDDVQRLQEMGLRPGTWVEMVRQDEACIIKLNSNTVCLRGANVFQVMVRPGADQ</sequence>
<evidence type="ECO:0000313" key="3">
    <source>
        <dbReference type="EMBL" id="QDU31113.1"/>
    </source>
</evidence>
<evidence type="ECO:0000259" key="2">
    <source>
        <dbReference type="SMART" id="SM00899"/>
    </source>
</evidence>
<proteinExistence type="predicted"/>
<dbReference type="OrthoDB" id="214793at2"/>
<dbReference type="SUPFAM" id="SSF50037">
    <property type="entry name" value="C-terminal domain of transcriptional repressors"/>
    <property type="match status" value="1"/>
</dbReference>
<dbReference type="SMART" id="SM00899">
    <property type="entry name" value="FeoA"/>
    <property type="match status" value="1"/>
</dbReference>
<feature type="domain" description="Ferrous iron transporter FeoA-like" evidence="2">
    <location>
        <begin position="5"/>
        <end position="74"/>
    </location>
</feature>
<keyword evidence="1" id="KW-0408">Iron</keyword>
<protein>
    <submittedName>
        <fullName evidence="3">FeoA domain protein</fullName>
    </submittedName>
</protein>
<dbReference type="InterPro" id="IPR038157">
    <property type="entry name" value="FeoA_core_dom"/>
</dbReference>
<accession>A0A517YLM5</accession>
<evidence type="ECO:0000256" key="1">
    <source>
        <dbReference type="ARBA" id="ARBA00023004"/>
    </source>
</evidence>
<organism evidence="3 4">
    <name type="scientific">Anatilimnocola aggregata</name>
    <dbReference type="NCBI Taxonomy" id="2528021"/>
    <lineage>
        <taxon>Bacteria</taxon>
        <taxon>Pseudomonadati</taxon>
        <taxon>Planctomycetota</taxon>
        <taxon>Planctomycetia</taxon>
        <taxon>Pirellulales</taxon>
        <taxon>Pirellulaceae</taxon>
        <taxon>Anatilimnocola</taxon>
    </lineage>
</organism>
<dbReference type="Proteomes" id="UP000315017">
    <property type="component" value="Chromosome"/>
</dbReference>
<dbReference type="AlphaFoldDB" id="A0A517YLM5"/>
<dbReference type="KEGG" id="aagg:ETAA8_62660"/>
<gene>
    <name evidence="3" type="ORF">ETAA8_62660</name>
</gene>
<dbReference type="RefSeq" id="WP_145097703.1">
    <property type="nucleotide sequence ID" value="NZ_CP036274.1"/>
</dbReference>
<dbReference type="InterPro" id="IPR007167">
    <property type="entry name" value="Fe-transptr_FeoA-like"/>
</dbReference>
<reference evidence="3 4" key="1">
    <citation type="submission" date="2019-02" db="EMBL/GenBank/DDBJ databases">
        <title>Deep-cultivation of Planctomycetes and their phenomic and genomic characterization uncovers novel biology.</title>
        <authorList>
            <person name="Wiegand S."/>
            <person name="Jogler M."/>
            <person name="Boedeker C."/>
            <person name="Pinto D."/>
            <person name="Vollmers J."/>
            <person name="Rivas-Marin E."/>
            <person name="Kohn T."/>
            <person name="Peeters S.H."/>
            <person name="Heuer A."/>
            <person name="Rast P."/>
            <person name="Oberbeckmann S."/>
            <person name="Bunk B."/>
            <person name="Jeske O."/>
            <person name="Meyerdierks A."/>
            <person name="Storesund J.E."/>
            <person name="Kallscheuer N."/>
            <person name="Luecker S."/>
            <person name="Lage O.M."/>
            <person name="Pohl T."/>
            <person name="Merkel B.J."/>
            <person name="Hornburger P."/>
            <person name="Mueller R.-W."/>
            <person name="Bruemmer F."/>
            <person name="Labrenz M."/>
            <person name="Spormann A.M."/>
            <person name="Op den Camp H."/>
            <person name="Overmann J."/>
            <person name="Amann R."/>
            <person name="Jetten M.S.M."/>
            <person name="Mascher T."/>
            <person name="Medema M.H."/>
            <person name="Devos D.P."/>
            <person name="Kaster A.-K."/>
            <person name="Ovreas L."/>
            <person name="Rohde M."/>
            <person name="Galperin M.Y."/>
            <person name="Jogler C."/>
        </authorList>
    </citation>
    <scope>NUCLEOTIDE SEQUENCE [LARGE SCALE GENOMIC DNA]</scope>
    <source>
        <strain evidence="3 4">ETA_A8</strain>
    </source>
</reference>
<dbReference type="Gene3D" id="2.30.30.90">
    <property type="match status" value="1"/>
</dbReference>
<dbReference type="EMBL" id="CP036274">
    <property type="protein sequence ID" value="QDU31113.1"/>
    <property type="molecule type" value="Genomic_DNA"/>
</dbReference>